<protein>
    <submittedName>
        <fullName evidence="2">Uncharacterized protein</fullName>
    </submittedName>
</protein>
<gene>
    <name evidence="2" type="ORF">AVDCRST_MAG45-1365</name>
</gene>
<dbReference type="AlphaFoldDB" id="A0A6J4SKV0"/>
<dbReference type="Gene3D" id="3.20.20.140">
    <property type="entry name" value="Metal-dependent hydrolases"/>
    <property type="match status" value="1"/>
</dbReference>
<accession>A0A6J4SKV0</accession>
<name>A0A6J4SKV0_9ACTN</name>
<feature type="compositionally biased region" description="Basic residues" evidence="1">
    <location>
        <begin position="91"/>
        <end position="100"/>
    </location>
</feature>
<organism evidence="2">
    <name type="scientific">uncultured Solirubrobacterales bacterium</name>
    <dbReference type="NCBI Taxonomy" id="768556"/>
    <lineage>
        <taxon>Bacteria</taxon>
        <taxon>Bacillati</taxon>
        <taxon>Actinomycetota</taxon>
        <taxon>Thermoleophilia</taxon>
        <taxon>Solirubrobacterales</taxon>
        <taxon>environmental samples</taxon>
    </lineage>
</organism>
<dbReference type="EMBL" id="CADCVU010000116">
    <property type="protein sequence ID" value="CAA9501940.1"/>
    <property type="molecule type" value="Genomic_DNA"/>
</dbReference>
<reference evidence="2" key="1">
    <citation type="submission" date="2020-02" db="EMBL/GenBank/DDBJ databases">
        <authorList>
            <person name="Meier V. D."/>
        </authorList>
    </citation>
    <scope>NUCLEOTIDE SEQUENCE</scope>
    <source>
        <strain evidence="2">AVDCRST_MAG45</strain>
    </source>
</reference>
<feature type="region of interest" description="Disordered" evidence="1">
    <location>
        <begin position="75"/>
        <end position="100"/>
    </location>
</feature>
<evidence type="ECO:0000313" key="2">
    <source>
        <dbReference type="EMBL" id="CAA9501940.1"/>
    </source>
</evidence>
<evidence type="ECO:0000256" key="1">
    <source>
        <dbReference type="SAM" id="MobiDB-lite"/>
    </source>
</evidence>
<proteinExistence type="predicted"/>
<sequence>MTAESVASSNRASKSRRLARLLVRRGLAHVIASDTHSADRHRASLSAGRLAAARLAPERAEWLVVDSPAAILAGEQLPEMPQGESGGRWGPARRRWQAAR</sequence>